<name>A0A2U3BAF6_9VIBR</name>
<protein>
    <recommendedName>
        <fullName evidence="3 11">FAD:protein FMN transferase</fullName>
        <ecNumber evidence="2 11">2.7.1.180</ecNumber>
    </recommendedName>
    <alternativeName>
        <fullName evidence="9 11">Flavin transferase</fullName>
    </alternativeName>
</protein>
<dbReference type="EC" id="2.7.1.180" evidence="2 11"/>
<evidence type="ECO:0000256" key="8">
    <source>
        <dbReference type="ARBA" id="ARBA00022842"/>
    </source>
</evidence>
<evidence type="ECO:0000256" key="12">
    <source>
        <dbReference type="PIRSR" id="PIRSR006268-2"/>
    </source>
</evidence>
<evidence type="ECO:0000256" key="3">
    <source>
        <dbReference type="ARBA" id="ARBA00016337"/>
    </source>
</evidence>
<dbReference type="OrthoDB" id="9778595at2"/>
<dbReference type="InterPro" id="IPR003374">
    <property type="entry name" value="ApbE-like_sf"/>
</dbReference>
<keyword evidence="7 11" id="KW-0274">FAD</keyword>
<evidence type="ECO:0000256" key="2">
    <source>
        <dbReference type="ARBA" id="ARBA00011955"/>
    </source>
</evidence>
<dbReference type="AlphaFoldDB" id="A0A2U3BAF6"/>
<reference evidence="13 14" key="1">
    <citation type="submission" date="2018-05" db="EMBL/GenBank/DDBJ databases">
        <title>Vibrio limimaris sp. nov., isolated from marine sediment.</title>
        <authorList>
            <person name="Li C.-M."/>
        </authorList>
    </citation>
    <scope>NUCLEOTIDE SEQUENCE [LARGE SCALE GENOMIC DNA]</scope>
    <source>
        <strain evidence="13 14">E4404</strain>
    </source>
</reference>
<accession>A0A2U3BAF6</accession>
<dbReference type="GO" id="GO:0016740">
    <property type="term" value="F:transferase activity"/>
    <property type="evidence" value="ECO:0007669"/>
    <property type="project" value="UniProtKB-UniRule"/>
</dbReference>
<dbReference type="Pfam" id="PF02424">
    <property type="entry name" value="ApbE"/>
    <property type="match status" value="1"/>
</dbReference>
<keyword evidence="8 11" id="KW-0460">Magnesium</keyword>
<dbReference type="PIRSF" id="PIRSF006268">
    <property type="entry name" value="ApbE"/>
    <property type="match status" value="1"/>
</dbReference>
<evidence type="ECO:0000256" key="7">
    <source>
        <dbReference type="ARBA" id="ARBA00022827"/>
    </source>
</evidence>
<evidence type="ECO:0000256" key="11">
    <source>
        <dbReference type="PIRNR" id="PIRNR006268"/>
    </source>
</evidence>
<evidence type="ECO:0000256" key="10">
    <source>
        <dbReference type="ARBA" id="ARBA00048540"/>
    </source>
</evidence>
<evidence type="ECO:0000256" key="4">
    <source>
        <dbReference type="ARBA" id="ARBA00022630"/>
    </source>
</evidence>
<evidence type="ECO:0000256" key="9">
    <source>
        <dbReference type="ARBA" id="ARBA00031306"/>
    </source>
</evidence>
<dbReference type="Proteomes" id="UP000245362">
    <property type="component" value="Unassembled WGS sequence"/>
</dbReference>
<keyword evidence="14" id="KW-1185">Reference proteome</keyword>
<proteinExistence type="inferred from homology"/>
<gene>
    <name evidence="13" type="ORF">DI392_09045</name>
</gene>
<dbReference type="SUPFAM" id="SSF143631">
    <property type="entry name" value="ApbE-like"/>
    <property type="match status" value="1"/>
</dbReference>
<dbReference type="EMBL" id="QFWT01000004">
    <property type="protein sequence ID" value="PWI33786.1"/>
    <property type="molecule type" value="Genomic_DNA"/>
</dbReference>
<keyword evidence="5 11" id="KW-0808">Transferase</keyword>
<dbReference type="PANTHER" id="PTHR30040">
    <property type="entry name" value="THIAMINE BIOSYNTHESIS LIPOPROTEIN APBE"/>
    <property type="match status" value="1"/>
</dbReference>
<evidence type="ECO:0000313" key="13">
    <source>
        <dbReference type="EMBL" id="PWI33786.1"/>
    </source>
</evidence>
<organism evidence="13 14">
    <name type="scientific">Vibrio albus</name>
    <dbReference type="NCBI Taxonomy" id="2200953"/>
    <lineage>
        <taxon>Bacteria</taxon>
        <taxon>Pseudomonadati</taxon>
        <taxon>Pseudomonadota</taxon>
        <taxon>Gammaproteobacteria</taxon>
        <taxon>Vibrionales</taxon>
        <taxon>Vibrionaceae</taxon>
        <taxon>Vibrio</taxon>
    </lineage>
</organism>
<evidence type="ECO:0000256" key="1">
    <source>
        <dbReference type="ARBA" id="ARBA00008282"/>
    </source>
</evidence>
<sequence length="318" mass="35387">MPSYKTRFQMMGTFIDLVIHHHEGEQLLKECYLQLQNFAQRFTVNQPNSELMSVNHNAGIRPVRVKADLYELLKSAKAVSLDRANPFNVAIGPLIKTWCIGFKDAKLPTDSELNDKLDIVDPSQIVFDDVYQTVFLTKAGMQIDLGAIAKGYFADRIKEYLVSQNVKSGYINLGGNVLTLGYSLDNPEKAWNVGIQDPLSTRGQVCRVVPLRDQSMVTSGINERYFEHNGVRYHHLLDPKNGKPIVTDIASVTIISNLSVDGEIWSTAGFLSSIGEALAYLNLQSGIEAILISNKGDVFVTHGLEDNGLTIRQRQEST</sequence>
<comment type="catalytic activity">
    <reaction evidence="10 11">
        <text>L-threonyl-[protein] + FAD = FMN-L-threonyl-[protein] + AMP + H(+)</text>
        <dbReference type="Rhea" id="RHEA:36847"/>
        <dbReference type="Rhea" id="RHEA-COMP:11060"/>
        <dbReference type="Rhea" id="RHEA-COMP:11061"/>
        <dbReference type="ChEBI" id="CHEBI:15378"/>
        <dbReference type="ChEBI" id="CHEBI:30013"/>
        <dbReference type="ChEBI" id="CHEBI:57692"/>
        <dbReference type="ChEBI" id="CHEBI:74257"/>
        <dbReference type="ChEBI" id="CHEBI:456215"/>
        <dbReference type="EC" id="2.7.1.180"/>
    </reaction>
</comment>
<comment type="caution">
    <text evidence="13">The sequence shown here is derived from an EMBL/GenBank/DDBJ whole genome shotgun (WGS) entry which is preliminary data.</text>
</comment>
<dbReference type="GO" id="GO:0046872">
    <property type="term" value="F:metal ion binding"/>
    <property type="evidence" value="ECO:0007669"/>
    <property type="project" value="UniProtKB-UniRule"/>
</dbReference>
<dbReference type="InterPro" id="IPR024932">
    <property type="entry name" value="ApbE"/>
</dbReference>
<feature type="binding site" evidence="12">
    <location>
        <position position="267"/>
    </location>
    <ligand>
        <name>Mg(2+)</name>
        <dbReference type="ChEBI" id="CHEBI:18420"/>
    </ligand>
</feature>
<dbReference type="PANTHER" id="PTHR30040:SF2">
    <property type="entry name" value="FAD:PROTEIN FMN TRANSFERASE"/>
    <property type="match status" value="1"/>
</dbReference>
<feature type="binding site" evidence="12">
    <location>
        <position position="147"/>
    </location>
    <ligand>
        <name>Mg(2+)</name>
        <dbReference type="ChEBI" id="CHEBI:18420"/>
    </ligand>
</feature>
<keyword evidence="4 11" id="KW-0285">Flavoprotein</keyword>
<dbReference type="Gene3D" id="3.10.520.10">
    <property type="entry name" value="ApbE-like domains"/>
    <property type="match status" value="1"/>
</dbReference>
<evidence type="ECO:0000256" key="6">
    <source>
        <dbReference type="ARBA" id="ARBA00022723"/>
    </source>
</evidence>
<keyword evidence="6 11" id="KW-0479">Metal-binding</keyword>
<dbReference type="RefSeq" id="WP_109319766.1">
    <property type="nucleotide sequence ID" value="NZ_QFWT01000004.1"/>
</dbReference>
<evidence type="ECO:0000256" key="5">
    <source>
        <dbReference type="ARBA" id="ARBA00022679"/>
    </source>
</evidence>
<comment type="similarity">
    <text evidence="1 11">Belongs to the ApbE family.</text>
</comment>
<comment type="cofactor">
    <cofactor evidence="12">
        <name>Mg(2+)</name>
        <dbReference type="ChEBI" id="CHEBI:18420"/>
    </cofactor>
    <cofactor evidence="12">
        <name>Mn(2+)</name>
        <dbReference type="ChEBI" id="CHEBI:29035"/>
    </cofactor>
    <text evidence="12">Magnesium. Can also use manganese.</text>
</comment>
<evidence type="ECO:0000313" key="14">
    <source>
        <dbReference type="Proteomes" id="UP000245362"/>
    </source>
</evidence>